<reference evidence="1" key="1">
    <citation type="submission" date="2018-02" db="EMBL/GenBank/DDBJ databases">
        <title>Rhizophora mucronata_Transcriptome.</title>
        <authorList>
            <person name="Meera S.P."/>
            <person name="Sreeshan A."/>
            <person name="Augustine A."/>
        </authorList>
    </citation>
    <scope>NUCLEOTIDE SEQUENCE</scope>
    <source>
        <tissue evidence="1">Leaf</tissue>
    </source>
</reference>
<dbReference type="EMBL" id="GGEC01044078">
    <property type="protein sequence ID" value="MBX24562.1"/>
    <property type="molecule type" value="Transcribed_RNA"/>
</dbReference>
<dbReference type="AlphaFoldDB" id="A0A2P2M2W4"/>
<proteinExistence type="predicted"/>
<protein>
    <submittedName>
        <fullName evidence="1">Uncharacterized protein</fullName>
    </submittedName>
</protein>
<name>A0A2P2M2W4_RHIMU</name>
<accession>A0A2P2M2W4</accession>
<sequence>MTTLLPSHISSSFRLSNSSFDIIAFPS</sequence>
<evidence type="ECO:0000313" key="1">
    <source>
        <dbReference type="EMBL" id="MBX24562.1"/>
    </source>
</evidence>
<organism evidence="1">
    <name type="scientific">Rhizophora mucronata</name>
    <name type="common">Asiatic mangrove</name>
    <dbReference type="NCBI Taxonomy" id="61149"/>
    <lineage>
        <taxon>Eukaryota</taxon>
        <taxon>Viridiplantae</taxon>
        <taxon>Streptophyta</taxon>
        <taxon>Embryophyta</taxon>
        <taxon>Tracheophyta</taxon>
        <taxon>Spermatophyta</taxon>
        <taxon>Magnoliopsida</taxon>
        <taxon>eudicotyledons</taxon>
        <taxon>Gunneridae</taxon>
        <taxon>Pentapetalae</taxon>
        <taxon>rosids</taxon>
        <taxon>fabids</taxon>
        <taxon>Malpighiales</taxon>
        <taxon>Rhizophoraceae</taxon>
        <taxon>Rhizophora</taxon>
    </lineage>
</organism>